<comment type="caution">
    <text evidence="2">The sequence shown here is derived from an EMBL/GenBank/DDBJ whole genome shotgun (WGS) entry which is preliminary data.</text>
</comment>
<dbReference type="GeneID" id="63849270"/>
<feature type="compositionally biased region" description="Basic and acidic residues" evidence="1">
    <location>
        <begin position="1"/>
        <end position="11"/>
    </location>
</feature>
<evidence type="ECO:0000313" key="3">
    <source>
        <dbReference type="Proteomes" id="UP000800039"/>
    </source>
</evidence>
<dbReference type="Proteomes" id="UP000800039">
    <property type="component" value="Unassembled WGS sequence"/>
</dbReference>
<evidence type="ECO:0000313" key="2">
    <source>
        <dbReference type="EMBL" id="KAF1843489.1"/>
    </source>
</evidence>
<feature type="region of interest" description="Disordered" evidence="1">
    <location>
        <begin position="1"/>
        <end position="78"/>
    </location>
</feature>
<accession>A0A9P4GDY4</accession>
<proteinExistence type="predicted"/>
<organism evidence="2 3">
    <name type="scientific">Cucurbitaria berberidis CBS 394.84</name>
    <dbReference type="NCBI Taxonomy" id="1168544"/>
    <lineage>
        <taxon>Eukaryota</taxon>
        <taxon>Fungi</taxon>
        <taxon>Dikarya</taxon>
        <taxon>Ascomycota</taxon>
        <taxon>Pezizomycotina</taxon>
        <taxon>Dothideomycetes</taxon>
        <taxon>Pleosporomycetidae</taxon>
        <taxon>Pleosporales</taxon>
        <taxon>Pleosporineae</taxon>
        <taxon>Cucurbitariaceae</taxon>
        <taxon>Cucurbitaria</taxon>
    </lineage>
</organism>
<dbReference type="AlphaFoldDB" id="A0A9P4GDY4"/>
<protein>
    <submittedName>
        <fullName evidence="2">Uncharacterized protein</fullName>
    </submittedName>
</protein>
<sequence>MASTQRDRGGDSWEDNVARIDLTLESSPEPERRPRMPLRQSQLPSYLKREPRQSSMEHIKNEQGQSAGSTRNAPHRHARPINPHHLAQIINTSNSSALRKVLLNLCQLSPALSSAVARGLALHSTYARGVVGTHGVTPGNPSARPSEDDAYNAYERTKKRIAVRNKAIETDRVARRDADRNLHASQPVLLGSGSDIEDAHVPGAFPHSVKQASKPHTPQRDIPRSSTTVNHSPMPLSVSGRLTNVQRENIQKPMICSQCDEQFTDDEDVCIYHPGRTMEQEGSMPTWSCCNAPFSEIGCQFGSHVHSDLSRTIPQDNRPQSQHKLCAQCHQPWVAESLGCRYHSGRKVKRDGGMAVYSCCNKAIDAVGCEYGSHVDPEKRNDPLSHNQPSASESPFPAQRKKPRFL</sequence>
<dbReference type="EMBL" id="ML976617">
    <property type="protein sequence ID" value="KAF1843489.1"/>
    <property type="molecule type" value="Genomic_DNA"/>
</dbReference>
<feature type="compositionally biased region" description="Polar residues" evidence="1">
    <location>
        <begin position="384"/>
        <end position="393"/>
    </location>
</feature>
<feature type="compositionally biased region" description="Polar residues" evidence="1">
    <location>
        <begin position="62"/>
        <end position="72"/>
    </location>
</feature>
<dbReference type="OrthoDB" id="3798352at2759"/>
<dbReference type="RefSeq" id="XP_040786052.1">
    <property type="nucleotide sequence ID" value="XM_040932018.1"/>
</dbReference>
<name>A0A9P4GDY4_9PLEO</name>
<feature type="region of interest" description="Disordered" evidence="1">
    <location>
        <begin position="178"/>
        <end position="238"/>
    </location>
</feature>
<keyword evidence="3" id="KW-1185">Reference proteome</keyword>
<feature type="region of interest" description="Disordered" evidence="1">
    <location>
        <begin position="377"/>
        <end position="406"/>
    </location>
</feature>
<evidence type="ECO:0000256" key="1">
    <source>
        <dbReference type="SAM" id="MobiDB-lite"/>
    </source>
</evidence>
<feature type="compositionally biased region" description="Basic and acidic residues" evidence="1">
    <location>
        <begin position="47"/>
        <end position="61"/>
    </location>
</feature>
<reference evidence="2" key="1">
    <citation type="submission" date="2020-01" db="EMBL/GenBank/DDBJ databases">
        <authorList>
            <consortium name="DOE Joint Genome Institute"/>
            <person name="Haridas S."/>
            <person name="Albert R."/>
            <person name="Binder M."/>
            <person name="Bloem J."/>
            <person name="Labutti K."/>
            <person name="Salamov A."/>
            <person name="Andreopoulos B."/>
            <person name="Baker S.E."/>
            <person name="Barry K."/>
            <person name="Bills G."/>
            <person name="Bluhm B.H."/>
            <person name="Cannon C."/>
            <person name="Castanera R."/>
            <person name="Culley D.E."/>
            <person name="Daum C."/>
            <person name="Ezra D."/>
            <person name="Gonzalez J.B."/>
            <person name="Henrissat B."/>
            <person name="Kuo A."/>
            <person name="Liang C."/>
            <person name="Lipzen A."/>
            <person name="Lutzoni F."/>
            <person name="Magnuson J."/>
            <person name="Mondo S."/>
            <person name="Nolan M."/>
            <person name="Ohm R."/>
            <person name="Pangilinan J."/>
            <person name="Park H.-J."/>
            <person name="Ramirez L."/>
            <person name="Alfaro M."/>
            <person name="Sun H."/>
            <person name="Tritt A."/>
            <person name="Yoshinaga Y."/>
            <person name="Zwiers L.-H."/>
            <person name="Turgeon B.G."/>
            <person name="Goodwin S.B."/>
            <person name="Spatafora J.W."/>
            <person name="Crous P.W."/>
            <person name="Grigoriev I.V."/>
        </authorList>
    </citation>
    <scope>NUCLEOTIDE SEQUENCE</scope>
    <source>
        <strain evidence="2">CBS 394.84</strain>
    </source>
</reference>
<gene>
    <name evidence="2" type="ORF">K460DRAFT_357212</name>
</gene>